<dbReference type="InterPro" id="IPR029052">
    <property type="entry name" value="Metallo-depent_PP-like"/>
</dbReference>
<protein>
    <submittedName>
        <fullName evidence="3">Phosphoesterase</fullName>
    </submittedName>
</protein>
<feature type="transmembrane region" description="Helical" evidence="1">
    <location>
        <begin position="37"/>
        <end position="55"/>
    </location>
</feature>
<dbReference type="InterPro" id="IPR051158">
    <property type="entry name" value="Metallophosphoesterase_sf"/>
</dbReference>
<accession>A0A1J6WLQ7</accession>
<keyword evidence="4" id="KW-1185">Reference proteome</keyword>
<feature type="domain" description="Calcineurin-like phosphoesterase" evidence="2">
    <location>
        <begin position="147"/>
        <end position="309"/>
    </location>
</feature>
<dbReference type="Pfam" id="PF00149">
    <property type="entry name" value="Metallophos"/>
    <property type="match status" value="1"/>
</dbReference>
<sequence>MLIVVMLITLLLYGGLVYYIGWRGLHWLRPESSSRRFKILYSVIVIMAASSFIVGRMTGLTFINIIGAYWMACFYLLLLLVPLAHLTVILLRLTRLPRHGTQKWAGFITLGLLIFFMVYGSYNAFSPVVRDYEIQIDKGSSSLEKLHIVMAADMHFGLLSGKDHAERFVKKANALNPDIVLLPGDLFDDDVQPFLDQNIDEVLSELKAPLGVYASLGNHDRHEGTMKELIEALERGGITVMYDETADVQGQFTLVGRKDRIDDGRLPLDSLMDGVDDEKPTILMDHQPYGLETAQQEGIDLMVSGHTHRGQIFPGSLFTNAIYENDWGHLQKEQMHSIVTSGFGFWGPPIRIGTRSEIVSIQVEFQ</sequence>
<evidence type="ECO:0000256" key="1">
    <source>
        <dbReference type="SAM" id="Phobius"/>
    </source>
</evidence>
<comment type="caution">
    <text evidence="3">The sequence shown here is derived from an EMBL/GenBank/DDBJ whole genome shotgun (WGS) entry which is preliminary data.</text>
</comment>
<dbReference type="PANTHER" id="PTHR31302">
    <property type="entry name" value="TRANSMEMBRANE PROTEIN WITH METALLOPHOSPHOESTERASE DOMAIN-RELATED"/>
    <property type="match status" value="1"/>
</dbReference>
<organism evidence="3 4">
    <name type="scientific">Rossellomorea aquimaris</name>
    <dbReference type="NCBI Taxonomy" id="189382"/>
    <lineage>
        <taxon>Bacteria</taxon>
        <taxon>Bacillati</taxon>
        <taxon>Bacillota</taxon>
        <taxon>Bacilli</taxon>
        <taxon>Bacillales</taxon>
        <taxon>Bacillaceae</taxon>
        <taxon>Rossellomorea</taxon>
    </lineage>
</organism>
<dbReference type="InterPro" id="IPR004843">
    <property type="entry name" value="Calcineurin-like_PHP"/>
</dbReference>
<evidence type="ECO:0000313" key="3">
    <source>
        <dbReference type="EMBL" id="OIU72744.1"/>
    </source>
</evidence>
<feature type="transmembrane region" description="Helical" evidence="1">
    <location>
        <begin position="104"/>
        <end position="122"/>
    </location>
</feature>
<dbReference type="EMBL" id="MINN01000072">
    <property type="protein sequence ID" value="OIU72744.1"/>
    <property type="molecule type" value="Genomic_DNA"/>
</dbReference>
<keyword evidence="1" id="KW-0812">Transmembrane</keyword>
<dbReference type="CDD" id="cd07385">
    <property type="entry name" value="MPP_YkuE_C"/>
    <property type="match status" value="1"/>
</dbReference>
<dbReference type="Gene3D" id="3.60.21.10">
    <property type="match status" value="1"/>
</dbReference>
<dbReference type="PANTHER" id="PTHR31302:SF0">
    <property type="entry name" value="TRANSMEMBRANE PROTEIN WITH METALLOPHOSPHOESTERASE DOMAIN"/>
    <property type="match status" value="1"/>
</dbReference>
<keyword evidence="1" id="KW-1133">Transmembrane helix</keyword>
<evidence type="ECO:0000259" key="2">
    <source>
        <dbReference type="Pfam" id="PF00149"/>
    </source>
</evidence>
<feature type="transmembrane region" description="Helical" evidence="1">
    <location>
        <begin position="67"/>
        <end position="92"/>
    </location>
</feature>
<dbReference type="Proteomes" id="UP000182062">
    <property type="component" value="Unassembled WGS sequence"/>
</dbReference>
<proteinExistence type="predicted"/>
<name>A0A1J6WLQ7_9BACI</name>
<reference evidence="3 4" key="1">
    <citation type="submission" date="2016-09" db="EMBL/GenBank/DDBJ databases">
        <title>Bacillus aquimaris SAMM genome sequence reveals colonization and biosurfactant production capacities.</title>
        <authorList>
            <person name="Waghmode S.R."/>
            <person name="Suryavanshi M.V."/>
        </authorList>
    </citation>
    <scope>NUCLEOTIDE SEQUENCE [LARGE SCALE GENOMIC DNA]</scope>
    <source>
        <strain evidence="3 4">SAMM</strain>
    </source>
</reference>
<evidence type="ECO:0000313" key="4">
    <source>
        <dbReference type="Proteomes" id="UP000182062"/>
    </source>
</evidence>
<gene>
    <name evidence="3" type="ORF">BHE18_15270</name>
</gene>
<dbReference type="GO" id="GO:0016787">
    <property type="term" value="F:hydrolase activity"/>
    <property type="evidence" value="ECO:0007669"/>
    <property type="project" value="InterPro"/>
</dbReference>
<dbReference type="RefSeq" id="WP_071617273.1">
    <property type="nucleotide sequence ID" value="NZ_MINN01000072.1"/>
</dbReference>
<keyword evidence="1" id="KW-0472">Membrane</keyword>
<feature type="transmembrane region" description="Helical" evidence="1">
    <location>
        <begin position="6"/>
        <end position="25"/>
    </location>
</feature>
<dbReference type="AlphaFoldDB" id="A0A1J6WLQ7"/>
<dbReference type="SUPFAM" id="SSF56300">
    <property type="entry name" value="Metallo-dependent phosphatases"/>
    <property type="match status" value="1"/>
</dbReference>
<dbReference type="OrthoDB" id="9780884at2"/>